<proteinExistence type="predicted"/>
<evidence type="ECO:0000313" key="1">
    <source>
        <dbReference type="EMBL" id="MTV38975.1"/>
    </source>
</evidence>
<accession>A0A6L6PL63</accession>
<dbReference type="AlphaFoldDB" id="A0A6L6PL63"/>
<protein>
    <submittedName>
        <fullName evidence="1">Uncharacterized protein</fullName>
    </submittedName>
</protein>
<dbReference type="Proteomes" id="UP000475582">
    <property type="component" value="Unassembled WGS sequence"/>
</dbReference>
<evidence type="ECO:0000313" key="2">
    <source>
        <dbReference type="Proteomes" id="UP000475582"/>
    </source>
</evidence>
<dbReference type="RefSeq" id="WP_155464546.1">
    <property type="nucleotide sequence ID" value="NZ_WNKY01000015.1"/>
</dbReference>
<reference evidence="1 2" key="1">
    <citation type="submission" date="2019-11" db="EMBL/GenBank/DDBJ databases">
        <title>Type strains purchased from KCTC, JCM and DSMZ.</title>
        <authorList>
            <person name="Lu H."/>
        </authorList>
    </citation>
    <scope>NUCLEOTIDE SEQUENCE [LARGE SCALE GENOMIC DNA]</scope>
    <source>
        <strain evidence="1 2">KCTC 22382</strain>
    </source>
</reference>
<name>A0A6L6PL63_9BURK</name>
<keyword evidence="2" id="KW-1185">Reference proteome</keyword>
<sequence length="78" mass="8496">MITVTLSDELEAAVLAAADRRGLSVDDYLAVICKEALSLEVDRKRVQSYLNGTPGVSKERADAWLSDLAAGKWSECPR</sequence>
<comment type="caution">
    <text evidence="1">The sequence shown here is derived from an EMBL/GenBank/DDBJ whole genome shotgun (WGS) entry which is preliminary data.</text>
</comment>
<dbReference type="EMBL" id="WNKY01000015">
    <property type="protein sequence ID" value="MTV38975.1"/>
    <property type="molecule type" value="Genomic_DNA"/>
</dbReference>
<dbReference type="OrthoDB" id="9017942at2"/>
<gene>
    <name evidence="1" type="ORF">GM676_15470</name>
</gene>
<organism evidence="1 2">
    <name type="scientific">Duganella radicis</name>
    <dbReference type="NCBI Taxonomy" id="551988"/>
    <lineage>
        <taxon>Bacteria</taxon>
        <taxon>Pseudomonadati</taxon>
        <taxon>Pseudomonadota</taxon>
        <taxon>Betaproteobacteria</taxon>
        <taxon>Burkholderiales</taxon>
        <taxon>Oxalobacteraceae</taxon>
        <taxon>Telluria group</taxon>
        <taxon>Duganella</taxon>
    </lineage>
</organism>